<evidence type="ECO:0000313" key="2">
    <source>
        <dbReference type="EMBL" id="ESQ80721.1"/>
    </source>
</evidence>
<gene>
    <name evidence="2" type="ORF">ABENE_22265</name>
</gene>
<dbReference type="AlphaFoldDB" id="V4NXS9"/>
<organism evidence="2 3">
    <name type="scientific">Asticcacaulis benevestitus DSM 16100 = ATCC BAA-896</name>
    <dbReference type="NCBI Taxonomy" id="1121022"/>
    <lineage>
        <taxon>Bacteria</taxon>
        <taxon>Pseudomonadati</taxon>
        <taxon>Pseudomonadota</taxon>
        <taxon>Alphaproteobacteria</taxon>
        <taxon>Caulobacterales</taxon>
        <taxon>Caulobacteraceae</taxon>
        <taxon>Asticcacaulis</taxon>
    </lineage>
</organism>
<dbReference type="Proteomes" id="UP000017837">
    <property type="component" value="Unassembled WGS sequence"/>
</dbReference>
<dbReference type="PATRIC" id="fig|1121022.4.peg.4559"/>
<keyword evidence="1" id="KW-0812">Transmembrane</keyword>
<reference evidence="2 3" key="1">
    <citation type="journal article" date="2014" name="Nature">
        <title>Sequential evolution of bacterial morphology by co-option of a developmental regulator.</title>
        <authorList>
            <person name="Jiang C."/>
            <person name="Brown P.J."/>
            <person name="Ducret A."/>
            <person name="Brun Y.V."/>
        </authorList>
    </citation>
    <scope>NUCLEOTIDE SEQUENCE [LARGE SCALE GENOMIC DNA]</scope>
    <source>
        <strain evidence="2 3">DSM 16100</strain>
    </source>
</reference>
<evidence type="ECO:0000313" key="3">
    <source>
        <dbReference type="Proteomes" id="UP000017837"/>
    </source>
</evidence>
<feature type="transmembrane region" description="Helical" evidence="1">
    <location>
        <begin position="20"/>
        <end position="36"/>
    </location>
</feature>
<protein>
    <submittedName>
        <fullName evidence="2">Uncharacterized protein</fullName>
    </submittedName>
</protein>
<sequence length="40" mass="4361">MTKAAIAADHRSSFLDAAKAFALLPVGLALVIYLACRERW</sequence>
<proteinExistence type="predicted"/>
<keyword evidence="1" id="KW-0472">Membrane</keyword>
<name>V4NXS9_9CAUL</name>
<dbReference type="STRING" id="1121022.GCA_000376105_02820"/>
<keyword evidence="1" id="KW-1133">Transmembrane helix</keyword>
<dbReference type="RefSeq" id="WP_018082490.1">
    <property type="nucleotide sequence ID" value="NZ_AQWM01000014.1"/>
</dbReference>
<accession>V4NXS9</accession>
<comment type="caution">
    <text evidence="2">The sequence shown here is derived from an EMBL/GenBank/DDBJ whole genome shotgun (WGS) entry which is preliminary data.</text>
</comment>
<dbReference type="EMBL" id="AWGB01000094">
    <property type="protein sequence ID" value="ESQ80721.1"/>
    <property type="molecule type" value="Genomic_DNA"/>
</dbReference>
<keyword evidence="3" id="KW-1185">Reference proteome</keyword>
<evidence type="ECO:0000256" key="1">
    <source>
        <dbReference type="SAM" id="Phobius"/>
    </source>
</evidence>